<dbReference type="EMBL" id="JBEPLZ010000013">
    <property type="protein sequence ID" value="MET3571792.1"/>
    <property type="molecule type" value="Genomic_DNA"/>
</dbReference>
<organism evidence="1 2">
    <name type="scientific">Enterocloster citroniae</name>
    <dbReference type="NCBI Taxonomy" id="358743"/>
    <lineage>
        <taxon>Bacteria</taxon>
        <taxon>Bacillati</taxon>
        <taxon>Bacillota</taxon>
        <taxon>Clostridia</taxon>
        <taxon>Lachnospirales</taxon>
        <taxon>Lachnospiraceae</taxon>
        <taxon>Enterocloster</taxon>
    </lineage>
</organism>
<dbReference type="RefSeq" id="WP_045092073.1">
    <property type="nucleotide sequence ID" value="NZ_CAJMFN010000051.1"/>
</dbReference>
<name>A0ABV2G110_9FIRM</name>
<accession>A0ABV2G110</accession>
<reference evidence="1 2" key="1">
    <citation type="submission" date="2024-06" db="EMBL/GenBank/DDBJ databases">
        <title>Genomic Encyclopedia of Type Strains, Phase IV (KMG-IV): sequencing the most valuable type-strain genomes for metagenomic binning, comparative biology and taxonomic classification.</title>
        <authorList>
            <person name="Goeker M."/>
        </authorList>
    </citation>
    <scope>NUCLEOTIDE SEQUENCE [LARGE SCALE GENOMIC DNA]</scope>
    <source>
        <strain evidence="1 2">DSM 19261</strain>
    </source>
</reference>
<dbReference type="Proteomes" id="UP001549200">
    <property type="component" value="Unassembled WGS sequence"/>
</dbReference>
<comment type="caution">
    <text evidence="1">The sequence shown here is derived from an EMBL/GenBank/DDBJ whole genome shotgun (WGS) entry which is preliminary data.</text>
</comment>
<evidence type="ECO:0000313" key="2">
    <source>
        <dbReference type="Proteomes" id="UP001549200"/>
    </source>
</evidence>
<evidence type="ECO:0000313" key="1">
    <source>
        <dbReference type="EMBL" id="MET3571792.1"/>
    </source>
</evidence>
<protein>
    <submittedName>
        <fullName evidence="1">ATPase</fullName>
    </submittedName>
</protein>
<gene>
    <name evidence="1" type="ORF">ABID13_003443</name>
</gene>
<proteinExistence type="predicted"/>
<sequence length="65" mass="7929">MRAEGRRNKEQFDMDHTDRFIKGIRIDWDSELYYERYGGRSLHEQSHGESFLSLMQNTFEEILEE</sequence>
<keyword evidence="2" id="KW-1185">Reference proteome</keyword>